<dbReference type="Pfam" id="PF02673">
    <property type="entry name" value="BacA"/>
    <property type="match status" value="1"/>
</dbReference>
<keyword evidence="5" id="KW-1003">Cell membrane</keyword>
<feature type="transmembrane region" description="Helical" evidence="14">
    <location>
        <begin position="180"/>
        <end position="201"/>
    </location>
</feature>
<dbReference type="GO" id="GO:0005886">
    <property type="term" value="C:plasma membrane"/>
    <property type="evidence" value="ECO:0007669"/>
    <property type="project" value="UniProtKB-SubCell"/>
</dbReference>
<dbReference type="PANTHER" id="PTHR30622:SF2">
    <property type="entry name" value="UNDECAPRENYL-DIPHOSPHATASE"/>
    <property type="match status" value="1"/>
</dbReference>
<evidence type="ECO:0000256" key="4">
    <source>
        <dbReference type="ARBA" id="ARBA00021581"/>
    </source>
</evidence>
<feature type="transmembrane region" description="Helical" evidence="14">
    <location>
        <begin position="74"/>
        <end position="97"/>
    </location>
</feature>
<protein>
    <recommendedName>
        <fullName evidence="4">Undecaprenyl-diphosphatase</fullName>
        <ecNumber evidence="3">3.6.1.27</ecNumber>
    </recommendedName>
    <alternativeName>
        <fullName evidence="12">Bacitracin resistance protein</fullName>
    </alternativeName>
    <alternativeName>
        <fullName evidence="11">Undecaprenyl pyrophosphate phosphatase</fullName>
    </alternativeName>
</protein>
<feature type="transmembrane region" description="Helical" evidence="14">
    <location>
        <begin position="236"/>
        <end position="253"/>
    </location>
</feature>
<keyword evidence="6 14" id="KW-0812">Transmembrane</keyword>
<accession>A0A2H0WLI0</accession>
<comment type="subcellular location">
    <subcellularLocation>
        <location evidence="1">Cell membrane</location>
        <topology evidence="1">Multi-pass membrane protein</topology>
    </subcellularLocation>
</comment>
<evidence type="ECO:0000313" key="15">
    <source>
        <dbReference type="EMBL" id="PIS13507.1"/>
    </source>
</evidence>
<organism evidence="15 16">
    <name type="scientific">Candidatus Tagabacteria bacterium CG09_land_8_20_14_0_10_41_14</name>
    <dbReference type="NCBI Taxonomy" id="1975021"/>
    <lineage>
        <taxon>Bacteria</taxon>
        <taxon>Candidatus Tagaibacteriota</taxon>
    </lineage>
</organism>
<evidence type="ECO:0000256" key="12">
    <source>
        <dbReference type="ARBA" id="ARBA00032932"/>
    </source>
</evidence>
<keyword evidence="7" id="KW-0378">Hydrolase</keyword>
<name>A0A2H0WLI0_9BACT</name>
<sequence>MAEGFILGIIQGITEWLPVSSEGILTLVGIKIFGRSLAGSVSMAIFLHMGTFFSALIYFRKDVVKIFRPENKKILRFLVLSSLVTAAVAAPLLFFAMDYFSEISLVFIVAFVGLMLVFTGLAQFKKPETYFRNAFDLKNKDGLVAGVWQGLAVLPGISRSGFTIAVLLLRKFRDSEALRLSFLMSLPVVLGANAVLALKGFTLSLGFGSSVAALLTAFVVGFLTIGALLKISRKINFGWFAIFFGVLTLLSLLV</sequence>
<evidence type="ECO:0000256" key="9">
    <source>
        <dbReference type="ARBA" id="ARBA00023136"/>
    </source>
</evidence>
<feature type="transmembrane region" description="Helical" evidence="14">
    <location>
        <begin position="103"/>
        <end position="122"/>
    </location>
</feature>
<gene>
    <name evidence="15" type="ORF">COT67_01405</name>
</gene>
<proteinExistence type="inferred from homology"/>
<evidence type="ECO:0000256" key="2">
    <source>
        <dbReference type="ARBA" id="ARBA00010621"/>
    </source>
</evidence>
<reference evidence="16" key="1">
    <citation type="submission" date="2017-09" db="EMBL/GenBank/DDBJ databases">
        <title>Depth-based differentiation of microbial function through sediment-hosted aquifers and enrichment of novel symbionts in the deep terrestrial subsurface.</title>
        <authorList>
            <person name="Probst A.J."/>
            <person name="Ladd B."/>
            <person name="Jarett J.K."/>
            <person name="Geller-Mcgrath D.E."/>
            <person name="Sieber C.M.K."/>
            <person name="Emerson J.B."/>
            <person name="Anantharaman K."/>
            <person name="Thomas B.C."/>
            <person name="Malmstrom R."/>
            <person name="Stieglmeier M."/>
            <person name="Klingl A."/>
            <person name="Woyke T."/>
            <person name="Ryan C.M."/>
            <person name="Banfield J.F."/>
        </authorList>
    </citation>
    <scope>NUCLEOTIDE SEQUENCE [LARGE SCALE GENOMIC DNA]</scope>
</reference>
<keyword evidence="10" id="KW-0046">Antibiotic resistance</keyword>
<dbReference type="Proteomes" id="UP000230353">
    <property type="component" value="Unassembled WGS sequence"/>
</dbReference>
<keyword evidence="9 14" id="KW-0472">Membrane</keyword>
<evidence type="ECO:0000256" key="14">
    <source>
        <dbReference type="SAM" id="Phobius"/>
    </source>
</evidence>
<comment type="caution">
    <text evidence="15">The sequence shown here is derived from an EMBL/GenBank/DDBJ whole genome shotgun (WGS) entry which is preliminary data.</text>
</comment>
<dbReference type="GO" id="GO:0046677">
    <property type="term" value="P:response to antibiotic"/>
    <property type="evidence" value="ECO:0007669"/>
    <property type="project" value="UniProtKB-KW"/>
</dbReference>
<dbReference type="AlphaFoldDB" id="A0A2H0WLI0"/>
<dbReference type="EC" id="3.6.1.27" evidence="3"/>
<evidence type="ECO:0000256" key="5">
    <source>
        <dbReference type="ARBA" id="ARBA00022475"/>
    </source>
</evidence>
<feature type="transmembrane region" description="Helical" evidence="14">
    <location>
        <begin position="37"/>
        <end position="59"/>
    </location>
</feature>
<evidence type="ECO:0000256" key="3">
    <source>
        <dbReference type="ARBA" id="ARBA00012374"/>
    </source>
</evidence>
<comment type="catalytic activity">
    <reaction evidence="13">
        <text>di-trans,octa-cis-undecaprenyl diphosphate + H2O = di-trans,octa-cis-undecaprenyl phosphate + phosphate + H(+)</text>
        <dbReference type="Rhea" id="RHEA:28094"/>
        <dbReference type="ChEBI" id="CHEBI:15377"/>
        <dbReference type="ChEBI" id="CHEBI:15378"/>
        <dbReference type="ChEBI" id="CHEBI:43474"/>
        <dbReference type="ChEBI" id="CHEBI:58405"/>
        <dbReference type="ChEBI" id="CHEBI:60392"/>
        <dbReference type="EC" id="3.6.1.27"/>
    </reaction>
</comment>
<feature type="transmembrane region" description="Helical" evidence="14">
    <location>
        <begin position="207"/>
        <end position="229"/>
    </location>
</feature>
<dbReference type="PANTHER" id="PTHR30622">
    <property type="entry name" value="UNDECAPRENYL-DIPHOSPHATASE"/>
    <property type="match status" value="1"/>
</dbReference>
<evidence type="ECO:0000256" key="6">
    <source>
        <dbReference type="ARBA" id="ARBA00022692"/>
    </source>
</evidence>
<evidence type="ECO:0000313" key="16">
    <source>
        <dbReference type="Proteomes" id="UP000230353"/>
    </source>
</evidence>
<evidence type="ECO:0000256" key="11">
    <source>
        <dbReference type="ARBA" id="ARBA00032707"/>
    </source>
</evidence>
<evidence type="ECO:0000256" key="8">
    <source>
        <dbReference type="ARBA" id="ARBA00022989"/>
    </source>
</evidence>
<comment type="similarity">
    <text evidence="2">Belongs to the UppP family.</text>
</comment>
<evidence type="ECO:0000256" key="13">
    <source>
        <dbReference type="ARBA" id="ARBA00047594"/>
    </source>
</evidence>
<evidence type="ECO:0000256" key="10">
    <source>
        <dbReference type="ARBA" id="ARBA00023251"/>
    </source>
</evidence>
<dbReference type="InterPro" id="IPR003824">
    <property type="entry name" value="UppP"/>
</dbReference>
<evidence type="ECO:0000256" key="1">
    <source>
        <dbReference type="ARBA" id="ARBA00004651"/>
    </source>
</evidence>
<keyword evidence="8 14" id="KW-1133">Transmembrane helix</keyword>
<evidence type="ECO:0000256" key="7">
    <source>
        <dbReference type="ARBA" id="ARBA00022801"/>
    </source>
</evidence>
<dbReference type="GO" id="GO:0050380">
    <property type="term" value="F:undecaprenyl-diphosphatase activity"/>
    <property type="evidence" value="ECO:0007669"/>
    <property type="project" value="UniProtKB-EC"/>
</dbReference>
<dbReference type="EMBL" id="PEZL01000019">
    <property type="protein sequence ID" value="PIS13507.1"/>
    <property type="molecule type" value="Genomic_DNA"/>
</dbReference>